<dbReference type="EMBL" id="CP007493">
    <property type="protein sequence ID" value="AJB41354.1"/>
    <property type="molecule type" value="Genomic_DNA"/>
</dbReference>
<evidence type="ECO:0000256" key="6">
    <source>
        <dbReference type="ARBA" id="ARBA00022840"/>
    </source>
</evidence>
<keyword evidence="7" id="KW-0029">Amino-acid transport</keyword>
<dbReference type="PROSITE" id="PS00211">
    <property type="entry name" value="ABC_TRANSPORTER_1"/>
    <property type="match status" value="1"/>
</dbReference>
<organism evidence="10 11">
    <name type="scientific">Thermofilum adornatum 1505</name>
    <dbReference type="NCBI Taxonomy" id="697581"/>
    <lineage>
        <taxon>Archaea</taxon>
        <taxon>Thermoproteota</taxon>
        <taxon>Thermoprotei</taxon>
        <taxon>Thermofilales</taxon>
        <taxon>Thermofilaceae</taxon>
        <taxon>Thermofilum</taxon>
    </lineage>
</organism>
<dbReference type="InterPro" id="IPR030679">
    <property type="entry name" value="ABC_ATPase_HisP-typ"/>
</dbReference>
<keyword evidence="5" id="KW-0547">Nucleotide-binding</keyword>
<dbReference type="InterPro" id="IPR003593">
    <property type="entry name" value="AAA+_ATPase"/>
</dbReference>
<evidence type="ECO:0000256" key="5">
    <source>
        <dbReference type="ARBA" id="ARBA00022741"/>
    </source>
</evidence>
<comment type="similarity">
    <text evidence="2">Belongs to the ABC transporter superfamily.</text>
</comment>
<dbReference type="SMART" id="SM00382">
    <property type="entry name" value="AAA"/>
    <property type="match status" value="1"/>
</dbReference>
<dbReference type="PANTHER" id="PTHR43166:SF9">
    <property type="entry name" value="GLUTAMATE_ASPARTATE IMPORT ATP-BINDING PROTEIN GLTL"/>
    <property type="match status" value="1"/>
</dbReference>
<evidence type="ECO:0000256" key="3">
    <source>
        <dbReference type="ARBA" id="ARBA00022448"/>
    </source>
</evidence>
<evidence type="ECO:0000256" key="2">
    <source>
        <dbReference type="ARBA" id="ARBA00005417"/>
    </source>
</evidence>
<protein>
    <submittedName>
        <fullName evidence="10">ABC transporter related protein</fullName>
    </submittedName>
</protein>
<evidence type="ECO:0000256" key="1">
    <source>
        <dbReference type="ARBA" id="ARBA00004202"/>
    </source>
</evidence>
<accession>A0A3G1A7T2</accession>
<dbReference type="GO" id="GO:0016887">
    <property type="term" value="F:ATP hydrolysis activity"/>
    <property type="evidence" value="ECO:0007669"/>
    <property type="project" value="InterPro"/>
</dbReference>
<dbReference type="PANTHER" id="PTHR43166">
    <property type="entry name" value="AMINO ACID IMPORT ATP-BINDING PROTEIN"/>
    <property type="match status" value="1"/>
</dbReference>
<keyword evidence="3" id="KW-0813">Transport</keyword>
<dbReference type="AlphaFoldDB" id="A0A3G1A7T2"/>
<dbReference type="Proteomes" id="UP000266720">
    <property type="component" value="Chromosome"/>
</dbReference>
<dbReference type="STRING" id="697581.TCARB_0278"/>
<dbReference type="InterPro" id="IPR003439">
    <property type="entry name" value="ABC_transporter-like_ATP-bd"/>
</dbReference>
<keyword evidence="8" id="KW-0472">Membrane</keyword>
<evidence type="ECO:0000313" key="11">
    <source>
        <dbReference type="Proteomes" id="UP000266720"/>
    </source>
</evidence>
<feature type="domain" description="ABC transporter" evidence="9">
    <location>
        <begin position="7"/>
        <end position="241"/>
    </location>
</feature>
<proteinExistence type="inferred from homology"/>
<gene>
    <name evidence="10" type="ORF">TCARB_0278</name>
</gene>
<dbReference type="PROSITE" id="PS50893">
    <property type="entry name" value="ABC_TRANSPORTER_2"/>
    <property type="match status" value="1"/>
</dbReference>
<dbReference type="KEGG" id="tcb:TCARB_0278"/>
<dbReference type="InterPro" id="IPR050086">
    <property type="entry name" value="MetN_ABC_transporter-like"/>
</dbReference>
<comment type="subcellular location">
    <subcellularLocation>
        <location evidence="1">Cell membrane</location>
        <topology evidence="1">Peripheral membrane protein</topology>
    </subcellularLocation>
</comment>
<dbReference type="InterPro" id="IPR017871">
    <property type="entry name" value="ABC_transporter-like_CS"/>
</dbReference>
<dbReference type="GeneID" id="25405736"/>
<dbReference type="GO" id="GO:0005524">
    <property type="term" value="F:ATP binding"/>
    <property type="evidence" value="ECO:0007669"/>
    <property type="project" value="UniProtKB-KW"/>
</dbReference>
<dbReference type="RefSeq" id="WP_052886475.1">
    <property type="nucleotide sequence ID" value="NZ_CP007493.1"/>
</dbReference>
<keyword evidence="4" id="KW-1003">Cell membrane</keyword>
<evidence type="ECO:0000256" key="8">
    <source>
        <dbReference type="ARBA" id="ARBA00023136"/>
    </source>
</evidence>
<dbReference type="Pfam" id="PF00005">
    <property type="entry name" value="ABC_tran"/>
    <property type="match status" value="1"/>
</dbReference>
<evidence type="ECO:0000313" key="10">
    <source>
        <dbReference type="EMBL" id="AJB41354.1"/>
    </source>
</evidence>
<dbReference type="InterPro" id="IPR027417">
    <property type="entry name" value="P-loop_NTPase"/>
</dbReference>
<evidence type="ECO:0000259" key="9">
    <source>
        <dbReference type="PROSITE" id="PS50893"/>
    </source>
</evidence>
<dbReference type="GO" id="GO:0015424">
    <property type="term" value="F:ABC-type amino acid transporter activity"/>
    <property type="evidence" value="ECO:0007669"/>
    <property type="project" value="InterPro"/>
</dbReference>
<dbReference type="PIRSF" id="PIRSF039085">
    <property type="entry name" value="ABC_ATPase_HisP"/>
    <property type="match status" value="1"/>
</dbReference>
<evidence type="ECO:0000256" key="4">
    <source>
        <dbReference type="ARBA" id="ARBA00022475"/>
    </source>
</evidence>
<keyword evidence="6" id="KW-0067">ATP-binding</keyword>
<reference evidence="11" key="1">
    <citation type="book" date="2010" name="EXTREMOPHILES" publisher="0:0-0">
        <title>Complete genome sequences of ten hyperthermophilic archaea reveal their metabolic capabilities and possible ecological roles.</title>
        <editorList>
            <person name="?"/>
        </editorList>
        <authorList>
            <person name="Ravin N.V."/>
            <person name="Mardanov A.V."/>
            <person name="Bonch-Osmolovskaya E.A."/>
            <person name="Skryabin K.G."/>
        </authorList>
    </citation>
    <scope>NUCLEOTIDE SEQUENCE [LARGE SCALE GENOMIC DNA]</scope>
    <source>
        <strain evidence="11">1505</strain>
    </source>
</reference>
<name>A0A3G1A7T2_9CREN</name>
<dbReference type="GO" id="GO:0005886">
    <property type="term" value="C:plasma membrane"/>
    <property type="evidence" value="ECO:0007669"/>
    <property type="project" value="UniProtKB-SubCell"/>
</dbReference>
<sequence>MASEEVLRLEDVEAGYEGVEVIRGVSLTVKRGEKVVIMGPSGSGKSTLLKVAVLLVKPSRGKVFLDGEELTSGSVDLRKARAKTGFVFQSYNLFPHMKVVDNVALPLRIVKGYSKEDARRTALELLRQVGLAGFEEKYPLQLSGGQQQRVAIARALAMDPVILFLDEPTSALDPELKAEVIDVLLDVAKRNIAMLAVTHELDFAREVADRIAVMEHGKIIEEGPASKILDSPSTERVKAFLKLIRK</sequence>
<evidence type="ECO:0000256" key="7">
    <source>
        <dbReference type="ARBA" id="ARBA00022970"/>
    </source>
</evidence>
<dbReference type="SUPFAM" id="SSF52540">
    <property type="entry name" value="P-loop containing nucleoside triphosphate hydrolases"/>
    <property type="match status" value="1"/>
</dbReference>
<dbReference type="Gene3D" id="3.40.50.300">
    <property type="entry name" value="P-loop containing nucleotide triphosphate hydrolases"/>
    <property type="match status" value="1"/>
</dbReference>